<organism evidence="1 2">
    <name type="scientific">Christiangramia sabulilitoris</name>
    <dbReference type="NCBI Taxonomy" id="2583991"/>
    <lineage>
        <taxon>Bacteria</taxon>
        <taxon>Pseudomonadati</taxon>
        <taxon>Bacteroidota</taxon>
        <taxon>Flavobacteriia</taxon>
        <taxon>Flavobacteriales</taxon>
        <taxon>Flavobacteriaceae</taxon>
        <taxon>Christiangramia</taxon>
    </lineage>
</organism>
<comment type="caution">
    <text evidence="1">The sequence shown here is derived from an EMBL/GenBank/DDBJ whole genome shotgun (WGS) entry which is preliminary data.</text>
</comment>
<dbReference type="Pfam" id="PF13596">
    <property type="entry name" value="PAS_10"/>
    <property type="match status" value="1"/>
</dbReference>
<gene>
    <name evidence="1" type="ORF">FGM01_13985</name>
</gene>
<evidence type="ECO:0000313" key="2">
    <source>
        <dbReference type="Proteomes" id="UP000315131"/>
    </source>
</evidence>
<dbReference type="AlphaFoldDB" id="A0A550HXE1"/>
<sequence length="111" mass="13197">MIFPPTSELIDEYKSENDYKKNQDLENYFANTIIPQLFIDGNLILKKFTPPAMRQFSLTDEDINRDIHEVKENFRFPTLIENIEEVIQIGNRLEKEVQTTDGKWYQMNILP</sequence>
<evidence type="ECO:0000313" key="1">
    <source>
        <dbReference type="EMBL" id="TRO63370.1"/>
    </source>
</evidence>
<dbReference type="RefSeq" id="WP_143411811.1">
    <property type="nucleotide sequence ID" value="NZ_VHSF01000004.1"/>
</dbReference>
<dbReference type="OrthoDB" id="1931120at2"/>
<protein>
    <submittedName>
        <fullName evidence="1">Uncharacterized protein</fullName>
    </submittedName>
</protein>
<dbReference type="EMBL" id="VHSF01000004">
    <property type="protein sequence ID" value="TRO63370.1"/>
    <property type="molecule type" value="Genomic_DNA"/>
</dbReference>
<name>A0A550HXE1_9FLAO</name>
<accession>A0A550HXE1</accession>
<reference evidence="1 2" key="1">
    <citation type="submission" date="2019-06" db="EMBL/GenBank/DDBJ databases">
        <title>Gramella sabulilitoris sp. nov., isolated from a marine sand.</title>
        <authorList>
            <person name="Yoon J.-H."/>
        </authorList>
    </citation>
    <scope>NUCLEOTIDE SEQUENCE [LARGE SCALE GENOMIC DNA]</scope>
    <source>
        <strain evidence="1 2">HSMS-1</strain>
    </source>
</reference>
<keyword evidence="2" id="KW-1185">Reference proteome</keyword>
<proteinExistence type="predicted"/>
<dbReference type="Proteomes" id="UP000315131">
    <property type="component" value="Unassembled WGS sequence"/>
</dbReference>